<evidence type="ECO:0000256" key="6">
    <source>
        <dbReference type="ARBA" id="ARBA00022989"/>
    </source>
</evidence>
<comment type="similarity">
    <text evidence="2 9">Belongs to the mitochondrial carrier (TC 2.A.29) family.</text>
</comment>
<sequence length="91" mass="9965">MNKKVNWSTRRRINIVVGCSTHPIDLIKMRLQLQGEALPFHAPHAPVQVVRSGPVSVGVKIFQTEGVGALFSGNSTTVLRQTLYSTTSMGF</sequence>
<reference evidence="10 11" key="1">
    <citation type="journal article" date="2018" name="Mol. Plant">
        <title>The genome of Artemisia annua provides insight into the evolution of Asteraceae family and artemisinin biosynthesis.</title>
        <authorList>
            <person name="Shen Q."/>
            <person name="Zhang L."/>
            <person name="Liao Z."/>
            <person name="Wang S."/>
            <person name="Yan T."/>
            <person name="Shi P."/>
            <person name="Liu M."/>
            <person name="Fu X."/>
            <person name="Pan Q."/>
            <person name="Wang Y."/>
            <person name="Lv Z."/>
            <person name="Lu X."/>
            <person name="Zhang F."/>
            <person name="Jiang W."/>
            <person name="Ma Y."/>
            <person name="Chen M."/>
            <person name="Hao X."/>
            <person name="Li L."/>
            <person name="Tang Y."/>
            <person name="Lv G."/>
            <person name="Zhou Y."/>
            <person name="Sun X."/>
            <person name="Brodelius P.E."/>
            <person name="Rose J.K.C."/>
            <person name="Tang K."/>
        </authorList>
    </citation>
    <scope>NUCLEOTIDE SEQUENCE [LARGE SCALE GENOMIC DNA]</scope>
    <source>
        <strain evidence="11">cv. Huhao1</strain>
        <tissue evidence="10">Leaf</tissue>
    </source>
</reference>
<dbReference type="OrthoDB" id="1737171at2759"/>
<keyword evidence="5" id="KW-0677">Repeat</keyword>
<dbReference type="STRING" id="35608.A0A2U1PLI5"/>
<dbReference type="Gene3D" id="1.50.40.10">
    <property type="entry name" value="Mitochondrial carrier domain"/>
    <property type="match status" value="1"/>
</dbReference>
<evidence type="ECO:0000256" key="1">
    <source>
        <dbReference type="ARBA" id="ARBA00004141"/>
    </source>
</evidence>
<comment type="caution">
    <text evidence="10">The sequence shown here is derived from an EMBL/GenBank/DDBJ whole genome shotgun (WGS) entry which is preliminary data.</text>
</comment>
<dbReference type="Proteomes" id="UP000245207">
    <property type="component" value="Unassembled WGS sequence"/>
</dbReference>
<accession>A0A2U1PLI5</accession>
<dbReference type="EMBL" id="PKPP01000998">
    <property type="protein sequence ID" value="PWA86610.1"/>
    <property type="molecule type" value="Genomic_DNA"/>
</dbReference>
<evidence type="ECO:0000313" key="10">
    <source>
        <dbReference type="EMBL" id="PWA86610.1"/>
    </source>
</evidence>
<keyword evidence="7 8" id="KW-0472">Membrane</keyword>
<keyword evidence="4 8" id="KW-0812">Transmembrane</keyword>
<proteinExistence type="inferred from homology"/>
<evidence type="ECO:0000313" key="11">
    <source>
        <dbReference type="Proteomes" id="UP000245207"/>
    </source>
</evidence>
<evidence type="ECO:0000256" key="9">
    <source>
        <dbReference type="RuleBase" id="RU000488"/>
    </source>
</evidence>
<dbReference type="AlphaFoldDB" id="A0A2U1PLI5"/>
<evidence type="ECO:0000256" key="8">
    <source>
        <dbReference type="PROSITE-ProRule" id="PRU00282"/>
    </source>
</evidence>
<evidence type="ECO:0000256" key="3">
    <source>
        <dbReference type="ARBA" id="ARBA00022448"/>
    </source>
</evidence>
<dbReference type="PROSITE" id="PS50920">
    <property type="entry name" value="SOLCAR"/>
    <property type="match status" value="1"/>
</dbReference>
<evidence type="ECO:0000256" key="7">
    <source>
        <dbReference type="ARBA" id="ARBA00023136"/>
    </source>
</evidence>
<dbReference type="Pfam" id="PF00153">
    <property type="entry name" value="Mito_carr"/>
    <property type="match status" value="1"/>
</dbReference>
<protein>
    <submittedName>
        <fullName evidence="10">Uncharacterized protein</fullName>
    </submittedName>
</protein>
<dbReference type="InterPro" id="IPR050391">
    <property type="entry name" value="Mito_Metabolite_Transporter"/>
</dbReference>
<keyword evidence="3 9" id="KW-0813">Transport</keyword>
<keyword evidence="11" id="KW-1185">Reference proteome</keyword>
<evidence type="ECO:0000256" key="2">
    <source>
        <dbReference type="ARBA" id="ARBA00006375"/>
    </source>
</evidence>
<gene>
    <name evidence="10" type="ORF">CTI12_AA139100</name>
</gene>
<dbReference type="InterPro" id="IPR023395">
    <property type="entry name" value="MCP_dom_sf"/>
</dbReference>
<dbReference type="PANTHER" id="PTHR45618">
    <property type="entry name" value="MITOCHONDRIAL DICARBOXYLATE CARRIER-RELATED"/>
    <property type="match status" value="1"/>
</dbReference>
<dbReference type="SUPFAM" id="SSF103506">
    <property type="entry name" value="Mitochondrial carrier"/>
    <property type="match status" value="1"/>
</dbReference>
<comment type="subcellular location">
    <subcellularLocation>
        <location evidence="1">Membrane</location>
        <topology evidence="1">Multi-pass membrane protein</topology>
    </subcellularLocation>
</comment>
<feature type="repeat" description="Solcar" evidence="8">
    <location>
        <begin position="5"/>
        <end position="91"/>
    </location>
</feature>
<name>A0A2U1PLI5_ARTAN</name>
<evidence type="ECO:0000256" key="4">
    <source>
        <dbReference type="ARBA" id="ARBA00022692"/>
    </source>
</evidence>
<keyword evidence="6" id="KW-1133">Transmembrane helix</keyword>
<dbReference type="GO" id="GO:0016020">
    <property type="term" value="C:membrane"/>
    <property type="evidence" value="ECO:0007669"/>
    <property type="project" value="UniProtKB-SubCell"/>
</dbReference>
<evidence type="ECO:0000256" key="5">
    <source>
        <dbReference type="ARBA" id="ARBA00022737"/>
    </source>
</evidence>
<organism evidence="10 11">
    <name type="scientific">Artemisia annua</name>
    <name type="common">Sweet wormwood</name>
    <dbReference type="NCBI Taxonomy" id="35608"/>
    <lineage>
        <taxon>Eukaryota</taxon>
        <taxon>Viridiplantae</taxon>
        <taxon>Streptophyta</taxon>
        <taxon>Embryophyta</taxon>
        <taxon>Tracheophyta</taxon>
        <taxon>Spermatophyta</taxon>
        <taxon>Magnoliopsida</taxon>
        <taxon>eudicotyledons</taxon>
        <taxon>Gunneridae</taxon>
        <taxon>Pentapetalae</taxon>
        <taxon>asterids</taxon>
        <taxon>campanulids</taxon>
        <taxon>Asterales</taxon>
        <taxon>Asteraceae</taxon>
        <taxon>Asteroideae</taxon>
        <taxon>Anthemideae</taxon>
        <taxon>Artemisiinae</taxon>
        <taxon>Artemisia</taxon>
    </lineage>
</organism>
<dbReference type="InterPro" id="IPR018108">
    <property type="entry name" value="MCP_transmembrane"/>
</dbReference>